<dbReference type="GO" id="GO:0005886">
    <property type="term" value="C:plasma membrane"/>
    <property type="evidence" value="ECO:0007669"/>
    <property type="project" value="UniProtKB-SubCell"/>
</dbReference>
<keyword evidence="6" id="KW-0997">Cell inner membrane</keyword>
<keyword evidence="3" id="KW-0813">Transport</keyword>
<evidence type="ECO:0000256" key="13">
    <source>
        <dbReference type="SAM" id="Phobius"/>
    </source>
</evidence>
<evidence type="ECO:0000256" key="3">
    <source>
        <dbReference type="ARBA" id="ARBA00022448"/>
    </source>
</evidence>
<keyword evidence="12" id="KW-0739">Sodium transport</keyword>
<feature type="transmembrane region" description="Helical" evidence="13">
    <location>
        <begin position="54"/>
        <end position="71"/>
    </location>
</feature>
<keyword evidence="8 13" id="KW-1133">Transmembrane helix</keyword>
<keyword evidence="5" id="KW-1003">Cell membrane</keyword>
<evidence type="ECO:0000256" key="8">
    <source>
        <dbReference type="ARBA" id="ARBA00022989"/>
    </source>
</evidence>
<evidence type="ECO:0000256" key="4">
    <source>
        <dbReference type="ARBA" id="ARBA00022449"/>
    </source>
</evidence>
<evidence type="ECO:0000256" key="5">
    <source>
        <dbReference type="ARBA" id="ARBA00022475"/>
    </source>
</evidence>
<feature type="transmembrane region" description="Helical" evidence="13">
    <location>
        <begin position="157"/>
        <end position="176"/>
    </location>
</feature>
<dbReference type="EMBL" id="SHBL01000029">
    <property type="protein sequence ID" value="RZO23643.1"/>
    <property type="molecule type" value="Genomic_DNA"/>
</dbReference>
<comment type="similarity">
    <text evidence="2">Belongs to the NhaB Na(+)/H(+) (TC 2.A.34) antiporter family.</text>
</comment>
<evidence type="ECO:0000256" key="7">
    <source>
        <dbReference type="ARBA" id="ARBA00022692"/>
    </source>
</evidence>
<keyword evidence="10" id="KW-0406">Ion transport</keyword>
<comment type="caution">
    <text evidence="14">The sequence shown here is derived from an EMBL/GenBank/DDBJ whole genome shotgun (WGS) entry which is preliminary data.</text>
</comment>
<evidence type="ECO:0000256" key="11">
    <source>
        <dbReference type="ARBA" id="ARBA00023136"/>
    </source>
</evidence>
<dbReference type="PANTHER" id="PTHR43302:SF1">
    <property type="entry name" value="NA(+)_H(+) ANTIPORTER NHAB"/>
    <property type="match status" value="1"/>
</dbReference>
<proteinExistence type="inferred from homology"/>
<dbReference type="PANTHER" id="PTHR43302">
    <property type="entry name" value="TRANSPORTER ARSB-RELATED"/>
    <property type="match status" value="1"/>
</dbReference>
<dbReference type="Pfam" id="PF06450">
    <property type="entry name" value="NhaB"/>
    <property type="match status" value="1"/>
</dbReference>
<evidence type="ECO:0000313" key="15">
    <source>
        <dbReference type="Proteomes" id="UP000320146"/>
    </source>
</evidence>
<gene>
    <name evidence="14" type="ORF">EVA99_03405</name>
</gene>
<feature type="transmembrane region" description="Helical" evidence="13">
    <location>
        <begin position="182"/>
        <end position="200"/>
    </location>
</feature>
<evidence type="ECO:0000256" key="10">
    <source>
        <dbReference type="ARBA" id="ARBA00023065"/>
    </source>
</evidence>
<sequence length="201" mass="21684">MHLVIEAILGICLILALGFHLAPVGVIGLFLMVFLTAFKGITEEHQLGGAFKESLPFTALLVIFFVVVAVISDQKLFTPVIDVVLATSENVQVPLFYLANGALSAISDNVFVATVYMNEIVQALNNNIITQDQFDRLAVAINTGTNLPSVATPNGQAAFLFLLTSSLAPLIGLSYMRMVYKALPYTIVLTLVGLACVIYYI</sequence>
<comment type="subcellular location">
    <subcellularLocation>
        <location evidence="1">Cell membrane</location>
        <topology evidence="1">Multi-pass membrane protein</topology>
    </subcellularLocation>
</comment>
<evidence type="ECO:0000313" key="14">
    <source>
        <dbReference type="EMBL" id="RZO23643.1"/>
    </source>
</evidence>
<evidence type="ECO:0000256" key="2">
    <source>
        <dbReference type="ARBA" id="ARBA00006036"/>
    </source>
</evidence>
<dbReference type="InterPro" id="IPR004671">
    <property type="entry name" value="Na+/H+_antiporter_NhaB"/>
</dbReference>
<dbReference type="AlphaFoldDB" id="A0A520MR09"/>
<keyword evidence="9" id="KW-0915">Sodium</keyword>
<name>A0A520MR09_9GAMM</name>
<dbReference type="Proteomes" id="UP000320146">
    <property type="component" value="Unassembled WGS sequence"/>
</dbReference>
<evidence type="ECO:0000256" key="6">
    <source>
        <dbReference type="ARBA" id="ARBA00022519"/>
    </source>
</evidence>
<evidence type="ECO:0000256" key="12">
    <source>
        <dbReference type="ARBA" id="ARBA00023201"/>
    </source>
</evidence>
<reference evidence="14 15" key="1">
    <citation type="submission" date="2019-02" db="EMBL/GenBank/DDBJ databases">
        <title>Prokaryotic population dynamics and viral predation in marine succession experiment using metagenomics: the confinement effect.</title>
        <authorList>
            <person name="Haro-Moreno J.M."/>
            <person name="Rodriguez-Valera F."/>
            <person name="Lopez-Perez M."/>
        </authorList>
    </citation>
    <scope>NUCLEOTIDE SEQUENCE [LARGE SCALE GENOMIC DNA]</scope>
    <source>
        <strain evidence="14">MED-G166</strain>
    </source>
</reference>
<dbReference type="GO" id="GO:0015385">
    <property type="term" value="F:sodium:proton antiporter activity"/>
    <property type="evidence" value="ECO:0007669"/>
    <property type="project" value="InterPro"/>
</dbReference>
<organism evidence="14 15">
    <name type="scientific">SAR86 cluster bacterium</name>
    <dbReference type="NCBI Taxonomy" id="2030880"/>
    <lineage>
        <taxon>Bacteria</taxon>
        <taxon>Pseudomonadati</taxon>
        <taxon>Pseudomonadota</taxon>
        <taxon>Gammaproteobacteria</taxon>
        <taxon>SAR86 cluster</taxon>
    </lineage>
</organism>
<evidence type="ECO:0000256" key="1">
    <source>
        <dbReference type="ARBA" id="ARBA00004651"/>
    </source>
</evidence>
<accession>A0A520MR09</accession>
<protein>
    <submittedName>
        <fullName evidence="14">Sodium:proton antiporter</fullName>
    </submittedName>
</protein>
<keyword evidence="11 13" id="KW-0472">Membrane</keyword>
<evidence type="ECO:0000256" key="9">
    <source>
        <dbReference type="ARBA" id="ARBA00023053"/>
    </source>
</evidence>
<feature type="transmembrane region" description="Helical" evidence="13">
    <location>
        <begin position="7"/>
        <end position="34"/>
    </location>
</feature>
<keyword evidence="7 13" id="KW-0812">Transmembrane</keyword>
<keyword evidence="4" id="KW-0050">Antiport</keyword>